<dbReference type="Proteomes" id="UP001204142">
    <property type="component" value="Unassembled WGS sequence"/>
</dbReference>
<dbReference type="RefSeq" id="WP_256763425.1">
    <property type="nucleotide sequence ID" value="NZ_JANIGO010000001.1"/>
</dbReference>
<dbReference type="Gene3D" id="1.10.443.10">
    <property type="entry name" value="Intergrase catalytic core"/>
    <property type="match status" value="1"/>
</dbReference>
<gene>
    <name evidence="3" type="ORF">NQT62_04595</name>
</gene>
<comment type="caution">
    <text evidence="3">The sequence shown here is derived from an EMBL/GenBank/DDBJ whole genome shotgun (WGS) entry which is preliminary data.</text>
</comment>
<protein>
    <recommendedName>
        <fullName evidence="5">Tyr recombinase domain-containing protein</fullName>
    </recommendedName>
</protein>
<keyword evidence="1" id="KW-0233">DNA recombination</keyword>
<name>A0ABT1WDX2_9BURK</name>
<reference evidence="3 4" key="1">
    <citation type="submission" date="2022-07" db="EMBL/GenBank/DDBJ databases">
        <authorList>
            <person name="Xamxidin M."/>
            <person name="Wu M."/>
        </authorList>
    </citation>
    <scope>NUCLEOTIDE SEQUENCE [LARGE SCALE GENOMIC DNA]</scope>
    <source>
        <strain evidence="3 4">NBRC 111650</strain>
    </source>
</reference>
<feature type="compositionally biased region" description="Low complexity" evidence="2">
    <location>
        <begin position="1034"/>
        <end position="1047"/>
    </location>
</feature>
<evidence type="ECO:0000256" key="1">
    <source>
        <dbReference type="ARBA" id="ARBA00023172"/>
    </source>
</evidence>
<feature type="region of interest" description="Disordered" evidence="2">
    <location>
        <begin position="206"/>
        <end position="228"/>
    </location>
</feature>
<keyword evidence="4" id="KW-1185">Reference proteome</keyword>
<feature type="region of interest" description="Disordered" evidence="2">
    <location>
        <begin position="176"/>
        <end position="195"/>
    </location>
</feature>
<feature type="compositionally biased region" description="Polar residues" evidence="2">
    <location>
        <begin position="1056"/>
        <end position="1068"/>
    </location>
</feature>
<proteinExistence type="predicted"/>
<accession>A0ABT1WDX2</accession>
<evidence type="ECO:0008006" key="5">
    <source>
        <dbReference type="Google" id="ProtNLM"/>
    </source>
</evidence>
<evidence type="ECO:0000313" key="3">
    <source>
        <dbReference type="EMBL" id="MCQ8895721.1"/>
    </source>
</evidence>
<dbReference type="SUPFAM" id="SSF56349">
    <property type="entry name" value="DNA breaking-rejoining enzymes"/>
    <property type="match status" value="1"/>
</dbReference>
<feature type="region of interest" description="Disordered" evidence="2">
    <location>
        <begin position="1017"/>
        <end position="1068"/>
    </location>
</feature>
<evidence type="ECO:0000313" key="4">
    <source>
        <dbReference type="Proteomes" id="UP001204142"/>
    </source>
</evidence>
<evidence type="ECO:0000256" key="2">
    <source>
        <dbReference type="SAM" id="MobiDB-lite"/>
    </source>
</evidence>
<dbReference type="InterPro" id="IPR013762">
    <property type="entry name" value="Integrase-like_cat_sf"/>
</dbReference>
<dbReference type="EMBL" id="JANIGO010000001">
    <property type="protein sequence ID" value="MCQ8895721.1"/>
    <property type="molecule type" value="Genomic_DNA"/>
</dbReference>
<sequence length="1699" mass="192945">MLYQLVHLIRQCNAYRLCDEQRLTLNTKRPIFRAQQISRGQYPIVELLFQSWQQKPNFGYTQTVLVILKELYESYSSSNGRVIFRESHLKFLSELRQTFAPVNQNLNRDFLAHLLRNLNQPFSNHRLFKDKLEVELRVSSATAIVPSDNQTNYAKKIQQIFLKFFSSSAKPALFFGPDTPSDARPKETTKYEITESDSKAVRQLKNYSNRDPDAVKTEQGTSQNNATPQQHIAPELTQDSIGQVLLDLNHSTYFPTNPHLPRKVKPKDAYEILEAGNTNPITHDQLADFLIWIGFQIGADLRGALSVKVHHLVEPEFGLTGDLSAIWRRRPTLQHVGKTTFKHQSLLKHEIVERRLLPSRLSDYLKTHWDAHNHVRLLDLAIEKQFDSKVVDLVKEHFGFESQAWLQSSRRLMLLERGDSEPAAMLLQKNARSELHSKCAYYSVVKDGINLAGSPYAFDLEKFKLDVEAIAQHLQETINSKSLCESWNAYVTQLMFKIYLTTGGRPVRDAFCDLNLFTDDFDLMIVNDKDIFMREPRRVAPLCKTLADEIKIHYRNALEILAAKIKGTTPELSTYIKALLIRPSHSSDQRIPFFFFLTTNGIEGIPPDVTLLKSFESLQANFLRHFVSNHSKITDRDIVEGLLGHENDKIPVYGPSSLRVMKKDHQQIRQFAEEILKFLNLSDSIHIDFVSKDNDVLKQSVPKHFGLKLRRAEYNELEKSLRARAHSDAQSISNHLSSQEITPAQVAKVARDAQLELSNTKYFHIYFEKLTSFLRKMAPDLDLRLFSRSGRRISERIPIDFCQKYSRYRASHLGVMGLLQSNLQAKRKINLEFLFALSLIKLNGVTCKIAIDEVLRGNYLIGSVGNSVFIDIRFTDTAPDTADLVRRHQLHWLSIHYHERLANQLSLSQKSNNLETLGRDLQATIRSLGISESLLNSKQDLLYYFAEIEGSFQLYESPGCLAAIASGETKHRSPNFKSFQRIIDPDSSYISAAEHQSQPVSSVPFSTELAKVDVPAAEDETPTADDAPASEDAQQTSNQTNSETTVTDSIKEKSTSKNSLESSTQTPPIKSVFNHVQAIMEHAGRSISDLSAEIKIEASLSKSALLAYANDIETRKPSRRGGLAKSTKLNYYGRIANLFKETDLQREIDSEELEEVIDTINGYLIDRQQILQSAQDDLRQIRDFFSNLATLKPSMAVKFDSLDSIYSPSTDLFSHQEMDLIFDYLRNNKSDDLQAIFILLRRFGLRKNESFFTKPSSLHLLDTTPLVRVVGDSIFRPKFPASNRYVFSQNEITRDEKEILQRTKFRSIKSRSSYLGNLFQSTTRQVALDLNCIIKNIASRGSIHTLRHNFADALTNALFQTAINDPSEGQMNGGALASTTPQGITRKTLFVAGRVLGHAGTITLLETYSHGGFGAIDSLYRNRTVDGKDSPAAAQHAWIPHTLASRYRLETQKPHPTESLKTRSFIAKDYILQSLDYLGRPNDLSDYNSSSKRSLSRRLSGLGTVFKSFPPSLQPACFAHDKTAHIFLSRSFYERLAKHLPDQADVENLIRQIQGSASSNARIATLQRIPLRLHSSFDPLGNFTQDANFVIRESMKEKDLLYLVHIVALLRFLELDPKDLFFWSNSTAKECDVCNLLGDLKLNRRLIPSGGPLRQTAKFNIEMETIWVVGVIRQKKDAPYSNTELFWIGLIVHLLAGAY</sequence>
<organism evidence="3 4">
    <name type="scientific">Limnobacter humi</name>
    <dbReference type="NCBI Taxonomy" id="1778671"/>
    <lineage>
        <taxon>Bacteria</taxon>
        <taxon>Pseudomonadati</taxon>
        <taxon>Pseudomonadota</taxon>
        <taxon>Betaproteobacteria</taxon>
        <taxon>Burkholderiales</taxon>
        <taxon>Burkholderiaceae</taxon>
        <taxon>Limnobacter</taxon>
    </lineage>
</organism>
<feature type="compositionally biased region" description="Basic and acidic residues" evidence="2">
    <location>
        <begin position="181"/>
        <end position="195"/>
    </location>
</feature>
<feature type="compositionally biased region" description="Polar residues" evidence="2">
    <location>
        <begin position="218"/>
        <end position="228"/>
    </location>
</feature>
<dbReference type="InterPro" id="IPR011010">
    <property type="entry name" value="DNA_brk_join_enz"/>
</dbReference>